<evidence type="ECO:0000256" key="4">
    <source>
        <dbReference type="ARBA" id="ARBA00022840"/>
    </source>
</evidence>
<keyword evidence="3 11" id="KW-0347">Helicase</keyword>
<feature type="domain" description="Helicase C-terminal" evidence="9">
    <location>
        <begin position="513"/>
        <end position="675"/>
    </location>
</feature>
<dbReference type="Pfam" id="PF00271">
    <property type="entry name" value="Helicase_C"/>
    <property type="match status" value="1"/>
</dbReference>
<comment type="similarity">
    <text evidence="5">Belongs to the DEAD box helicase family.</text>
</comment>
<evidence type="ECO:0000259" key="9">
    <source>
        <dbReference type="PROSITE" id="PS51194"/>
    </source>
</evidence>
<dbReference type="InterPro" id="IPR011545">
    <property type="entry name" value="DEAD/DEAH_box_helicase_dom"/>
</dbReference>
<dbReference type="InterPro" id="IPR014001">
    <property type="entry name" value="Helicase_ATP-bd"/>
</dbReference>
<accession>A0A6A9UUJ0</accession>
<comment type="caution">
    <text evidence="11">The sequence shown here is derived from an EMBL/GenBank/DDBJ whole genome shotgun (WGS) entry which is preliminary data.</text>
</comment>
<reference evidence="11 12" key="1">
    <citation type="submission" date="2019-12" db="EMBL/GenBank/DDBJ databases">
        <title>Auraticoccus cholistani sp. nov., an actinomycete isolated from soil of Cholistan desert.</title>
        <authorList>
            <person name="Cheema M.T."/>
        </authorList>
    </citation>
    <scope>NUCLEOTIDE SEQUENCE [LARGE SCALE GENOMIC DNA]</scope>
    <source>
        <strain evidence="11 12">F435</strain>
    </source>
</reference>
<evidence type="ECO:0000256" key="2">
    <source>
        <dbReference type="ARBA" id="ARBA00022801"/>
    </source>
</evidence>
<evidence type="ECO:0000256" key="6">
    <source>
        <dbReference type="PROSITE-ProRule" id="PRU00552"/>
    </source>
</evidence>
<dbReference type="SMART" id="SM00490">
    <property type="entry name" value="HELICc"/>
    <property type="match status" value="1"/>
</dbReference>
<dbReference type="AlphaFoldDB" id="A0A6A9UUJ0"/>
<keyword evidence="1" id="KW-0547">Nucleotide-binding</keyword>
<dbReference type="InterPro" id="IPR044742">
    <property type="entry name" value="DEAD/DEAH_RhlB"/>
</dbReference>
<keyword evidence="4" id="KW-0067">ATP-binding</keyword>
<dbReference type="PROSITE" id="PS51194">
    <property type="entry name" value="HELICASE_CTER"/>
    <property type="match status" value="1"/>
</dbReference>
<dbReference type="InterPro" id="IPR027417">
    <property type="entry name" value="P-loop_NTPase"/>
</dbReference>
<evidence type="ECO:0000256" key="3">
    <source>
        <dbReference type="ARBA" id="ARBA00022806"/>
    </source>
</evidence>
<dbReference type="CDD" id="cd00268">
    <property type="entry name" value="DEADc"/>
    <property type="match status" value="1"/>
</dbReference>
<dbReference type="InterPro" id="IPR014014">
    <property type="entry name" value="RNA_helicase_DEAD_Q_motif"/>
</dbReference>
<dbReference type="SUPFAM" id="SSF52540">
    <property type="entry name" value="P-loop containing nucleoside triphosphate hydrolases"/>
    <property type="match status" value="1"/>
</dbReference>
<evidence type="ECO:0000256" key="5">
    <source>
        <dbReference type="ARBA" id="ARBA00038437"/>
    </source>
</evidence>
<dbReference type="GO" id="GO:0005524">
    <property type="term" value="F:ATP binding"/>
    <property type="evidence" value="ECO:0007669"/>
    <property type="project" value="UniProtKB-KW"/>
</dbReference>
<dbReference type="PROSITE" id="PS51195">
    <property type="entry name" value="Q_MOTIF"/>
    <property type="match status" value="1"/>
</dbReference>
<proteinExistence type="inferred from homology"/>
<dbReference type="SMART" id="SM00487">
    <property type="entry name" value="DEXDc"/>
    <property type="match status" value="1"/>
</dbReference>
<evidence type="ECO:0000256" key="7">
    <source>
        <dbReference type="SAM" id="MobiDB-lite"/>
    </source>
</evidence>
<dbReference type="GO" id="GO:0003676">
    <property type="term" value="F:nucleic acid binding"/>
    <property type="evidence" value="ECO:0007669"/>
    <property type="project" value="InterPro"/>
</dbReference>
<evidence type="ECO:0000259" key="10">
    <source>
        <dbReference type="PROSITE" id="PS51195"/>
    </source>
</evidence>
<feature type="region of interest" description="Disordered" evidence="7">
    <location>
        <begin position="1"/>
        <end position="265"/>
    </location>
</feature>
<feature type="short sequence motif" description="Q motif" evidence="6">
    <location>
        <begin position="285"/>
        <end position="313"/>
    </location>
</feature>
<evidence type="ECO:0000313" key="11">
    <source>
        <dbReference type="EMBL" id="MVA76351.1"/>
    </source>
</evidence>
<name>A0A6A9UUJ0_9ACTN</name>
<dbReference type="EMBL" id="WPCU01000006">
    <property type="protein sequence ID" value="MVA76351.1"/>
    <property type="molecule type" value="Genomic_DNA"/>
</dbReference>
<gene>
    <name evidence="11" type="ORF">GC722_09990</name>
</gene>
<dbReference type="Pfam" id="PF00270">
    <property type="entry name" value="DEAD"/>
    <property type="match status" value="1"/>
</dbReference>
<evidence type="ECO:0000313" key="12">
    <source>
        <dbReference type="Proteomes" id="UP000435304"/>
    </source>
</evidence>
<evidence type="ECO:0000259" key="8">
    <source>
        <dbReference type="PROSITE" id="PS51192"/>
    </source>
</evidence>
<feature type="compositionally biased region" description="Basic and acidic residues" evidence="7">
    <location>
        <begin position="62"/>
        <end position="218"/>
    </location>
</feature>
<dbReference type="InterPro" id="IPR050079">
    <property type="entry name" value="DEAD_box_RNA_helicase"/>
</dbReference>
<dbReference type="CDD" id="cd18787">
    <property type="entry name" value="SF2_C_DEAD"/>
    <property type="match status" value="1"/>
</dbReference>
<organism evidence="11 12">
    <name type="scientific">Auraticoccus cholistanensis</name>
    <dbReference type="NCBI Taxonomy" id="2656650"/>
    <lineage>
        <taxon>Bacteria</taxon>
        <taxon>Bacillati</taxon>
        <taxon>Actinomycetota</taxon>
        <taxon>Actinomycetes</taxon>
        <taxon>Propionibacteriales</taxon>
        <taxon>Propionibacteriaceae</taxon>
        <taxon>Auraticoccus</taxon>
    </lineage>
</organism>
<dbReference type="Proteomes" id="UP000435304">
    <property type="component" value="Unassembled WGS sequence"/>
</dbReference>
<feature type="region of interest" description="Disordered" evidence="7">
    <location>
        <begin position="660"/>
        <end position="719"/>
    </location>
</feature>
<feature type="domain" description="DEAD-box RNA helicase Q" evidence="10">
    <location>
        <begin position="285"/>
        <end position="313"/>
    </location>
</feature>
<protein>
    <submittedName>
        <fullName evidence="11">DEAD/DEAH box helicase</fullName>
    </submittedName>
</protein>
<dbReference type="PANTHER" id="PTHR47959:SF13">
    <property type="entry name" value="ATP-DEPENDENT RNA HELICASE RHLE"/>
    <property type="match status" value="1"/>
</dbReference>
<feature type="domain" description="Helicase ATP-binding" evidence="8">
    <location>
        <begin position="316"/>
        <end position="487"/>
    </location>
</feature>
<keyword evidence="2" id="KW-0378">Hydrolase</keyword>
<evidence type="ECO:0000256" key="1">
    <source>
        <dbReference type="ARBA" id="ARBA00022741"/>
    </source>
</evidence>
<dbReference type="PANTHER" id="PTHR47959">
    <property type="entry name" value="ATP-DEPENDENT RNA HELICASE RHLE-RELATED"/>
    <property type="match status" value="1"/>
</dbReference>
<feature type="compositionally biased region" description="Gly residues" evidence="7">
    <location>
        <begin position="695"/>
        <end position="712"/>
    </location>
</feature>
<dbReference type="PROSITE" id="PS51192">
    <property type="entry name" value="HELICASE_ATP_BIND_1"/>
    <property type="match status" value="1"/>
</dbReference>
<dbReference type="GO" id="GO:0016787">
    <property type="term" value="F:hydrolase activity"/>
    <property type="evidence" value="ECO:0007669"/>
    <property type="project" value="UniProtKB-KW"/>
</dbReference>
<dbReference type="GO" id="GO:0003724">
    <property type="term" value="F:RNA helicase activity"/>
    <property type="evidence" value="ECO:0007669"/>
    <property type="project" value="InterPro"/>
</dbReference>
<sequence length="719" mass="79910">MPNRSTSSRPAGAAAAKKAPKSHKADGTAKKRWSAAERADRGHGPRRSGGRPRSESGFGADRPGRDETPRRFDRDEAPRRSDREDAPRRSDRDDRARTDRPRFERDDRRRFERDDRPRRFDRDDRPRFERDDRPRRFDRDERPRFERDDRPRFERDDRPRRFDRDDRPRFERDDRPRRFDRDERPRFERDDRPRFERDDRPRRFDRDDRPSGDREHRRGASRPPVDQHGGRRHESRPHRFAERASGAGDRRPEWQQVVEGTEDQMSWTEAAAVDVTELATAEEGNGFAALGLPGVLVGALASQGITTPFPIQAATIPDALAGRDVLGRGQTGSGKTLGFGLPMLSRLADGPRGRTRGVVLVPTRELAMQVADVLSPLASTVGLSVVLVAGGMAYGPQLKAFDRGVDVVVATPGRLIDLMDQGAADLSSVEITVLDEADHMADLGFLPDVRRVLDSVPPTGQRLLFSATLDRGVDTVVREYLDDPVTHEVDSGQATVSTMAHHVFQVKPYEKQTITAEVANREGRTVLFVRTQRGADRVASQLREVGVMAGALHGGLTQGARSRILSAFKEGTVPVLVATDVAARGIHVDEVSLVLQVDPPMGPKDYLHRAGRTARAGGEGAVVTLSLPHQRREVARLVKQAGVATVAQDVSADDEQVYRATGARKPSRPAIEDAEYERMIAPPVKARGSRRPGGQFRGRGRAQGGRQGGGRPRGGHRPV</sequence>
<dbReference type="InterPro" id="IPR001650">
    <property type="entry name" value="Helicase_C-like"/>
</dbReference>
<keyword evidence="12" id="KW-1185">Reference proteome</keyword>
<feature type="compositionally biased region" description="Basic and acidic residues" evidence="7">
    <location>
        <begin position="23"/>
        <end position="43"/>
    </location>
</feature>
<dbReference type="Gene3D" id="3.40.50.300">
    <property type="entry name" value="P-loop containing nucleotide triphosphate hydrolases"/>
    <property type="match status" value="2"/>
</dbReference>
<dbReference type="GO" id="GO:0005829">
    <property type="term" value="C:cytosol"/>
    <property type="evidence" value="ECO:0007669"/>
    <property type="project" value="TreeGrafter"/>
</dbReference>
<feature type="compositionally biased region" description="Basic and acidic residues" evidence="7">
    <location>
        <begin position="237"/>
        <end position="253"/>
    </location>
</feature>